<gene>
    <name evidence="1" type="ORF">N508_000652</name>
</gene>
<keyword evidence="2" id="KW-1185">Reference proteome</keyword>
<reference evidence="1" key="2">
    <citation type="submission" date="2022-05" db="EMBL/GenBank/DDBJ databases">
        <authorList>
            <person name="Proctor A.L."/>
            <person name="Phillips G.J."/>
            <person name="Wannemuehler M.J."/>
        </authorList>
    </citation>
    <scope>NUCLEOTIDE SEQUENCE</scope>
    <source>
        <strain evidence="1">ASF457</strain>
    </source>
</reference>
<evidence type="ECO:0000313" key="1">
    <source>
        <dbReference type="EMBL" id="USF23587.1"/>
    </source>
</evidence>
<dbReference type="RefSeq" id="WP_023274961.1">
    <property type="nucleotide sequence ID" value="NZ_CP097562.1"/>
</dbReference>
<sequence>MTNKWLSAIQKAFPALKKENINKTNLKFSLIENIDDAYLTIEAAAENGICFSWVDNANKYLMAVMEAESCSQYEIHNKLEVIFDSLFDNSSSELYAARDVIIDDMYGLEVLGGNETDDNKYDIFYGLYLSDNKDGYVITGFGDDEVEFVFEKLTGASRLFYRKDVPASINKGKSQDKEIELLRKLSAKLMVDYDINWQILNCTFSVIDGSLDIKQETSFLVLSENGVKEMDFSEIYKEDKSFINEIAELLSNISAYDISGFTVTLFKDGRYGITYYPIEEDEFHGEHEHIHDENCNHEHYYDDEDNDYFPEYGNEKEYALNYMNNLHSDILSPVDKWDNGMVLIQNTENFTMVYPYYNTSANPFIEINILEDTDKDINDESYMEELGSQYGKYYPAMYDYFGEKVDELNLFSVLFYFKNNGENQVDAATLYYKEFVFDIFCAVEDGYESAEAVALMAAADAFEQEFTAKPLMYITFDISYNDEIKLCSQVKGLSLSGEEVLDNGNDIVENILSSIQVIFDDAKYRYDNKAGRFTIFPNGKIGVEFI</sequence>
<dbReference type="AlphaFoldDB" id="V2RQ49"/>
<reference evidence="1" key="1">
    <citation type="journal article" date="2014" name="Genome Announc.">
        <title>Draft genome sequences of the altered schaedler flora, a defined bacterial community from gnotobiotic mice.</title>
        <authorList>
            <person name="Wannemuehler M.J."/>
            <person name="Overstreet A.M."/>
            <person name="Ward D.V."/>
            <person name="Phillips G.J."/>
        </authorList>
    </citation>
    <scope>NUCLEOTIDE SEQUENCE</scope>
    <source>
        <strain evidence="1">ASF457</strain>
    </source>
</reference>
<protein>
    <submittedName>
        <fullName evidence="1">Uncharacterized protein</fullName>
    </submittedName>
</protein>
<evidence type="ECO:0000313" key="2">
    <source>
        <dbReference type="Proteomes" id="UP000017429"/>
    </source>
</evidence>
<dbReference type="EMBL" id="CP097562">
    <property type="protein sequence ID" value="USF23587.1"/>
    <property type="molecule type" value="Genomic_DNA"/>
</dbReference>
<dbReference type="Proteomes" id="UP000017429">
    <property type="component" value="Chromosome"/>
</dbReference>
<name>V2RQ49_9BACT</name>
<organism evidence="1 2">
    <name type="scientific">Mucispirillum schaedleri ASF457</name>
    <dbReference type="NCBI Taxonomy" id="1379858"/>
    <lineage>
        <taxon>Bacteria</taxon>
        <taxon>Pseudomonadati</taxon>
        <taxon>Deferribacterota</taxon>
        <taxon>Deferribacteres</taxon>
        <taxon>Deferribacterales</taxon>
        <taxon>Mucispirillaceae</taxon>
        <taxon>Mucispirillum</taxon>
    </lineage>
</organism>
<accession>V2RQ49</accession>
<proteinExistence type="predicted"/>
<reference evidence="1" key="3">
    <citation type="submission" date="2022-06" db="EMBL/GenBank/DDBJ databases">
        <title>Resources to Facilitate Use of the Altered Schaedler Flora (ASF) Mouse Model to Study Microbiome Function.</title>
        <authorList>
            <person name="Proctor A."/>
            <person name="Parvinroo S."/>
            <person name="Richie T."/>
            <person name="Jia X."/>
            <person name="Lee S.T.M."/>
            <person name="Karp P.D."/>
            <person name="Paley S."/>
            <person name="Kostic A.D."/>
            <person name="Pierre J.F."/>
            <person name="Wannemuehler M.J."/>
            <person name="Phillips G.J."/>
        </authorList>
    </citation>
    <scope>NUCLEOTIDE SEQUENCE</scope>
    <source>
        <strain evidence="1">ASF457</strain>
    </source>
</reference>
<dbReference type="KEGG" id="msch:N508_000652"/>